<dbReference type="EC" id="3.2.1.51" evidence="3"/>
<comment type="function">
    <text evidence="1">Alpha-L-fucosidase is responsible for hydrolyzing the alpha-1,6-linked fucose joined to the reducing-end N-acetylglucosamine of the carbohydrate moieties of glycoproteins.</text>
</comment>
<dbReference type="InterPro" id="IPR031919">
    <property type="entry name" value="Fucosidase_C"/>
</dbReference>
<protein>
    <recommendedName>
        <fullName evidence="3">alpha-L-fucosidase</fullName>
        <ecNumber evidence="3">3.2.1.51</ecNumber>
    </recommendedName>
</protein>
<evidence type="ECO:0000256" key="4">
    <source>
        <dbReference type="ARBA" id="ARBA00022729"/>
    </source>
</evidence>
<comment type="caution">
    <text evidence="9">The sequence shown here is derived from an EMBL/GenBank/DDBJ whole genome shotgun (WGS) entry which is preliminary data.</text>
</comment>
<sequence length="262" mass="29627">MIQSLKSHFFNGSNAMYHPDIIWSQGDTEASSTYWNSTSFLAWLYNDSPVRSSVVVNDGWGEDARLKHGDFIQCRGNCIEIVPTHVKKVNALPIDKYSWGYRREAEIDDYRTVTEIIEELVTTISKNGSLLLGLGPTKDGVIPLIFQERLAQVGLWLGVNGEAVYDSIPWKHHKDAANPKVFYTAKGNTVYAFVLEWPESNVLYLESLRVPSEGQVTVLGRPEEKLRWHTNTIKGTLIFLPTLMPHKLPSPWAWVLKVEGAI</sequence>
<dbReference type="VEuPathDB" id="VectorBase:HLOH_041777"/>
<accession>A0A9J6H4X6</accession>
<dbReference type="GO" id="GO:0004560">
    <property type="term" value="F:alpha-L-fucosidase activity"/>
    <property type="evidence" value="ECO:0007669"/>
    <property type="project" value="UniProtKB-EC"/>
</dbReference>
<reference evidence="9 10" key="1">
    <citation type="journal article" date="2020" name="Cell">
        <title>Large-Scale Comparative Analyses of Tick Genomes Elucidate Their Genetic Diversity and Vector Capacities.</title>
        <authorList>
            <consortium name="Tick Genome and Microbiome Consortium (TIGMIC)"/>
            <person name="Jia N."/>
            <person name="Wang J."/>
            <person name="Shi W."/>
            <person name="Du L."/>
            <person name="Sun Y."/>
            <person name="Zhan W."/>
            <person name="Jiang J.F."/>
            <person name="Wang Q."/>
            <person name="Zhang B."/>
            <person name="Ji P."/>
            <person name="Bell-Sakyi L."/>
            <person name="Cui X.M."/>
            <person name="Yuan T.T."/>
            <person name="Jiang B.G."/>
            <person name="Yang W.F."/>
            <person name="Lam T.T."/>
            <person name="Chang Q.C."/>
            <person name="Ding S.J."/>
            <person name="Wang X.J."/>
            <person name="Zhu J.G."/>
            <person name="Ruan X.D."/>
            <person name="Zhao L."/>
            <person name="Wei J.T."/>
            <person name="Ye R.Z."/>
            <person name="Que T.C."/>
            <person name="Du C.H."/>
            <person name="Zhou Y.H."/>
            <person name="Cheng J.X."/>
            <person name="Dai P.F."/>
            <person name="Guo W.B."/>
            <person name="Han X.H."/>
            <person name="Huang E.J."/>
            <person name="Li L.F."/>
            <person name="Wei W."/>
            <person name="Gao Y.C."/>
            <person name="Liu J.Z."/>
            <person name="Shao H.Z."/>
            <person name="Wang X."/>
            <person name="Wang C.C."/>
            <person name="Yang T.C."/>
            <person name="Huo Q.B."/>
            <person name="Li W."/>
            <person name="Chen H.Y."/>
            <person name="Chen S.E."/>
            <person name="Zhou L.G."/>
            <person name="Ni X.B."/>
            <person name="Tian J.H."/>
            <person name="Sheng Y."/>
            <person name="Liu T."/>
            <person name="Pan Y.S."/>
            <person name="Xia L.Y."/>
            <person name="Li J."/>
            <person name="Zhao F."/>
            <person name="Cao W.C."/>
        </authorList>
    </citation>
    <scope>NUCLEOTIDE SEQUENCE [LARGE SCALE GENOMIC DNA]</scope>
    <source>
        <strain evidence="9">HaeL-2018</strain>
    </source>
</reference>
<dbReference type="OrthoDB" id="6039950at2759"/>
<evidence type="ECO:0000256" key="2">
    <source>
        <dbReference type="ARBA" id="ARBA00007951"/>
    </source>
</evidence>
<evidence type="ECO:0000256" key="1">
    <source>
        <dbReference type="ARBA" id="ARBA00004071"/>
    </source>
</evidence>
<name>A0A9J6H4X6_HAELO</name>
<keyword evidence="10" id="KW-1185">Reference proteome</keyword>
<dbReference type="GO" id="GO:0006004">
    <property type="term" value="P:fucose metabolic process"/>
    <property type="evidence" value="ECO:0007669"/>
    <property type="project" value="InterPro"/>
</dbReference>
<dbReference type="InterPro" id="IPR016286">
    <property type="entry name" value="FUC_metazoa-typ"/>
</dbReference>
<evidence type="ECO:0000256" key="5">
    <source>
        <dbReference type="ARBA" id="ARBA00022801"/>
    </source>
</evidence>
<evidence type="ECO:0000256" key="6">
    <source>
        <dbReference type="ARBA" id="ARBA00023295"/>
    </source>
</evidence>
<evidence type="ECO:0000259" key="8">
    <source>
        <dbReference type="Pfam" id="PF16757"/>
    </source>
</evidence>
<dbReference type="PANTHER" id="PTHR10030:SF37">
    <property type="entry name" value="ALPHA-L-FUCOSIDASE-RELATED"/>
    <property type="match status" value="1"/>
</dbReference>
<dbReference type="Pfam" id="PF16757">
    <property type="entry name" value="Fucosidase_C"/>
    <property type="match status" value="1"/>
</dbReference>
<evidence type="ECO:0000313" key="10">
    <source>
        <dbReference type="Proteomes" id="UP000821853"/>
    </source>
</evidence>
<dbReference type="Gene3D" id="2.60.40.1180">
    <property type="entry name" value="Golgi alpha-mannosidase II"/>
    <property type="match status" value="1"/>
</dbReference>
<dbReference type="InterPro" id="IPR013780">
    <property type="entry name" value="Glyco_hydro_b"/>
</dbReference>
<dbReference type="PANTHER" id="PTHR10030">
    <property type="entry name" value="ALPHA-L-FUCOSIDASE"/>
    <property type="match status" value="1"/>
</dbReference>
<dbReference type="GO" id="GO:0016139">
    <property type="term" value="P:glycoside catabolic process"/>
    <property type="evidence" value="ECO:0007669"/>
    <property type="project" value="TreeGrafter"/>
</dbReference>
<dbReference type="Proteomes" id="UP000821853">
    <property type="component" value="Unassembled WGS sequence"/>
</dbReference>
<evidence type="ECO:0000313" key="9">
    <source>
        <dbReference type="EMBL" id="KAH9382707.1"/>
    </source>
</evidence>
<dbReference type="InterPro" id="IPR017853">
    <property type="entry name" value="GH"/>
</dbReference>
<dbReference type="Pfam" id="PF01120">
    <property type="entry name" value="Alpha_L_fucos"/>
    <property type="match status" value="1"/>
</dbReference>
<dbReference type="PRINTS" id="PR00741">
    <property type="entry name" value="GLHYDRLASE29"/>
</dbReference>
<dbReference type="Gene3D" id="3.20.20.80">
    <property type="entry name" value="Glycosidases"/>
    <property type="match status" value="1"/>
</dbReference>
<evidence type="ECO:0000256" key="3">
    <source>
        <dbReference type="ARBA" id="ARBA00012662"/>
    </source>
</evidence>
<dbReference type="OMA" id="RWHTNTI"/>
<feature type="domain" description="Alpha-L-fucosidase C-terminal" evidence="8">
    <location>
        <begin position="174"/>
        <end position="259"/>
    </location>
</feature>
<keyword evidence="4" id="KW-0732">Signal</keyword>
<dbReference type="InterPro" id="IPR057739">
    <property type="entry name" value="Glyco_hydro_29_N"/>
</dbReference>
<feature type="domain" description="Glycoside hydrolase family 29 N-terminal" evidence="7">
    <location>
        <begin position="16"/>
        <end position="162"/>
    </location>
</feature>
<keyword evidence="5" id="KW-0378">Hydrolase</keyword>
<evidence type="ECO:0000259" key="7">
    <source>
        <dbReference type="Pfam" id="PF01120"/>
    </source>
</evidence>
<dbReference type="AlphaFoldDB" id="A0A9J6H4X6"/>
<dbReference type="GO" id="GO:0005764">
    <property type="term" value="C:lysosome"/>
    <property type="evidence" value="ECO:0007669"/>
    <property type="project" value="TreeGrafter"/>
</dbReference>
<dbReference type="EMBL" id="JABSTR010000224">
    <property type="protein sequence ID" value="KAH9382707.1"/>
    <property type="molecule type" value="Genomic_DNA"/>
</dbReference>
<dbReference type="InterPro" id="IPR000933">
    <property type="entry name" value="Glyco_hydro_29"/>
</dbReference>
<keyword evidence="6" id="KW-0326">Glycosidase</keyword>
<organism evidence="9 10">
    <name type="scientific">Haemaphysalis longicornis</name>
    <name type="common">Bush tick</name>
    <dbReference type="NCBI Taxonomy" id="44386"/>
    <lineage>
        <taxon>Eukaryota</taxon>
        <taxon>Metazoa</taxon>
        <taxon>Ecdysozoa</taxon>
        <taxon>Arthropoda</taxon>
        <taxon>Chelicerata</taxon>
        <taxon>Arachnida</taxon>
        <taxon>Acari</taxon>
        <taxon>Parasitiformes</taxon>
        <taxon>Ixodida</taxon>
        <taxon>Ixodoidea</taxon>
        <taxon>Ixodidae</taxon>
        <taxon>Haemaphysalinae</taxon>
        <taxon>Haemaphysalis</taxon>
    </lineage>
</organism>
<dbReference type="SMART" id="SM00812">
    <property type="entry name" value="Alpha_L_fucos"/>
    <property type="match status" value="1"/>
</dbReference>
<dbReference type="SUPFAM" id="SSF51445">
    <property type="entry name" value="(Trans)glycosidases"/>
    <property type="match status" value="1"/>
</dbReference>
<gene>
    <name evidence="9" type="ORF">HPB48_023263</name>
</gene>
<comment type="similarity">
    <text evidence="2">Belongs to the glycosyl hydrolase 29 family.</text>
</comment>
<proteinExistence type="inferred from homology"/>